<proteinExistence type="inferred from homology"/>
<dbReference type="SMART" id="SM00993">
    <property type="entry name" value="YL1_C"/>
    <property type="match status" value="1"/>
</dbReference>
<feature type="region of interest" description="Disordered" evidence="2">
    <location>
        <begin position="672"/>
        <end position="692"/>
    </location>
</feature>
<evidence type="ECO:0000256" key="2">
    <source>
        <dbReference type="SAM" id="MobiDB-lite"/>
    </source>
</evidence>
<feature type="region of interest" description="Disordered" evidence="2">
    <location>
        <begin position="1"/>
        <end position="192"/>
    </location>
</feature>
<sequence length="692" mass="74115">MSDDDDRSASSSSEEDNGPSMVVSRSRRSNAGNLMSRLLALEESEQAAQTEYDSMWQEEADDQEFGGEAAEDQGDISLESSSDEDEDEGEGDEEAGERELKKQERAEGTGKKRKRGTVFQQVVPRKKVKAAMPPGTGPASEGPVEAADAPPKKKPERVSWLPTDADGPKRVSSRKLAQMNRVETQERLQEKEKHRLRTLAIMQAAEARRDREKPKAMTQAEHLAEAAAVERQNSNSLNRWEEAEKMRMEEQAAKLEAMKNRKLEGAFVRYWSGPAVWMGEEIKHVGKDGDVKAIEEAEIKKQEAEIKKQQTAVTVPSAPPVAQHPLESGSVVAGPMDIDENPVQPSHTDIEQATTGADHGATGPTQITAADEFLEGIEYWASLPDKQGPVQPVIDPPPKPDSPKPDSPKPDSPKPDSPKPDPPQPMSQPQSIERDQNTLDVQQQMSSASPIAPQAPEGLPDVSLQPPQVTEEQPVPSQPPAQIPQEPSASTLPSPPPKQELPIPPPPPAILATRNLITVVTPDLPTPPTPPSKTSKPSKHEPRDTLALLKLLLSYDPSNPRALPPPTKPPKRPKATATAATALSAAATDASHISMEPCIITGTPAHFRDPGTGLPYADARAYRLLKSVLAGGCRWSALLGCYVGTVVTGGRGAPAAGVPGWFADGTVAEEGEDGTGGGAVGAKDGKKEVVVA</sequence>
<dbReference type="InterPro" id="IPR046757">
    <property type="entry name" value="YL1_N"/>
</dbReference>
<reference evidence="4 6" key="1">
    <citation type="submission" date="2020-01" db="EMBL/GenBank/DDBJ databases">
        <authorList>
            <consortium name="DOE Joint Genome Institute"/>
            <person name="Haridas S."/>
            <person name="Albert R."/>
            <person name="Binder M."/>
            <person name="Bloem J."/>
            <person name="Labutti K."/>
            <person name="Salamov A."/>
            <person name="Andreopoulos B."/>
            <person name="Baker S.E."/>
            <person name="Barry K."/>
            <person name="Bills G."/>
            <person name="Bluhm B.H."/>
            <person name="Cannon C."/>
            <person name="Castanera R."/>
            <person name="Culley D.E."/>
            <person name="Daum C."/>
            <person name="Ezra D."/>
            <person name="Gonzalez J.B."/>
            <person name="Henrissat B."/>
            <person name="Kuo A."/>
            <person name="Liang C."/>
            <person name="Lipzen A."/>
            <person name="Lutzoni F."/>
            <person name="Magnuson J."/>
            <person name="Mondo S."/>
            <person name="Nolan M."/>
            <person name="Ohm R."/>
            <person name="Pangilinan J."/>
            <person name="Park H.-J."/>
            <person name="Ramirez L."/>
            <person name="Alfaro M."/>
            <person name="Sun H."/>
            <person name="Tritt A."/>
            <person name="Yoshinaga Y."/>
            <person name="Zwiers L.-H."/>
            <person name="Turgeon B.G."/>
            <person name="Goodwin S.B."/>
            <person name="Spatafora J.W."/>
            <person name="Crous P.W."/>
            <person name="Grigoriev I.V."/>
        </authorList>
    </citation>
    <scope>NUCLEOTIDE SEQUENCE</scope>
    <source>
        <strain evidence="4 6">CBS 781.70</strain>
    </source>
</reference>
<dbReference type="Pfam" id="PF08265">
    <property type="entry name" value="YL1_C"/>
    <property type="match status" value="1"/>
</dbReference>
<organism evidence="4">
    <name type="scientific">Eremomyces bilateralis CBS 781.70</name>
    <dbReference type="NCBI Taxonomy" id="1392243"/>
    <lineage>
        <taxon>Eukaryota</taxon>
        <taxon>Fungi</taxon>
        <taxon>Dikarya</taxon>
        <taxon>Ascomycota</taxon>
        <taxon>Pezizomycotina</taxon>
        <taxon>Dothideomycetes</taxon>
        <taxon>Dothideomycetes incertae sedis</taxon>
        <taxon>Eremomycetales</taxon>
        <taxon>Eremomycetaceae</taxon>
        <taxon>Eremomyces</taxon>
    </lineage>
</organism>
<feature type="compositionally biased region" description="Polar residues" evidence="2">
    <location>
        <begin position="343"/>
        <end position="355"/>
    </location>
</feature>
<evidence type="ECO:0000313" key="5">
    <source>
        <dbReference type="Proteomes" id="UP000504638"/>
    </source>
</evidence>
<dbReference type="AlphaFoldDB" id="A0A6G1G3T0"/>
<dbReference type="PANTHER" id="PTHR13275:SF4">
    <property type="entry name" value="VACUOLAR PROTEIN SORTING-ASSOCIATED PROTEIN 72 HOMOLOG"/>
    <property type="match status" value="1"/>
</dbReference>
<evidence type="ECO:0000259" key="3">
    <source>
        <dbReference type="SMART" id="SM00993"/>
    </source>
</evidence>
<feature type="compositionally biased region" description="Basic and acidic residues" evidence="2">
    <location>
        <begin position="97"/>
        <end position="110"/>
    </location>
</feature>
<feature type="compositionally biased region" description="Acidic residues" evidence="2">
    <location>
        <begin position="56"/>
        <end position="74"/>
    </location>
</feature>
<dbReference type="Pfam" id="PF05764">
    <property type="entry name" value="YL1"/>
    <property type="match status" value="1"/>
</dbReference>
<comment type="similarity">
    <text evidence="1">Belongs to the VPS72/YL1 family.</text>
</comment>
<feature type="compositionally biased region" description="Basic and acidic residues" evidence="2">
    <location>
        <begin position="683"/>
        <end position="692"/>
    </location>
</feature>
<dbReference type="PANTHER" id="PTHR13275">
    <property type="entry name" value="YL-1 PROTEIN TRANSCRIPTION FACTOR-LIKE 1"/>
    <property type="match status" value="1"/>
</dbReference>
<name>A0A6G1G3T0_9PEZI</name>
<dbReference type="GO" id="GO:0005634">
    <property type="term" value="C:nucleus"/>
    <property type="evidence" value="ECO:0007669"/>
    <property type="project" value="TreeGrafter"/>
</dbReference>
<dbReference type="RefSeq" id="XP_033534222.1">
    <property type="nucleotide sequence ID" value="XM_033675348.1"/>
</dbReference>
<keyword evidence="5" id="KW-1185">Reference proteome</keyword>
<feature type="compositionally biased region" description="Basic and acidic residues" evidence="2">
    <location>
        <begin position="183"/>
        <end position="192"/>
    </location>
</feature>
<accession>A0A6G1G3T0</accession>
<dbReference type="Proteomes" id="UP000504638">
    <property type="component" value="Unplaced"/>
</dbReference>
<evidence type="ECO:0000256" key="1">
    <source>
        <dbReference type="ARBA" id="ARBA00006832"/>
    </source>
</evidence>
<feature type="region of interest" description="Disordered" evidence="2">
    <location>
        <begin position="557"/>
        <end position="583"/>
    </location>
</feature>
<feature type="domain" description="Vps72/YL1 C-terminal" evidence="3">
    <location>
        <begin position="596"/>
        <end position="625"/>
    </location>
</feature>
<feature type="compositionally biased region" description="Acidic residues" evidence="2">
    <location>
        <begin position="81"/>
        <end position="96"/>
    </location>
</feature>
<feature type="compositionally biased region" description="Low complexity" evidence="2">
    <location>
        <begin position="465"/>
        <end position="475"/>
    </location>
</feature>
<protein>
    <submittedName>
        <fullName evidence="4 6">YL1-domain-containing protein</fullName>
    </submittedName>
</protein>
<feature type="compositionally biased region" description="Basic and acidic residues" evidence="2">
    <location>
        <begin position="401"/>
        <end position="419"/>
    </location>
</feature>
<dbReference type="EMBL" id="ML975157">
    <property type="protein sequence ID" value="KAF1812591.1"/>
    <property type="molecule type" value="Genomic_DNA"/>
</dbReference>
<feature type="compositionally biased region" description="Polar residues" evidence="2">
    <location>
        <begin position="438"/>
        <end position="449"/>
    </location>
</feature>
<gene>
    <name evidence="4 6" type="ORF">P152DRAFT_343327</name>
</gene>
<reference evidence="6" key="3">
    <citation type="submission" date="2025-04" db="UniProtKB">
        <authorList>
            <consortium name="RefSeq"/>
        </authorList>
    </citation>
    <scope>IDENTIFICATION</scope>
    <source>
        <strain evidence="6">CBS 781.70</strain>
    </source>
</reference>
<evidence type="ECO:0000313" key="6">
    <source>
        <dbReference type="RefSeq" id="XP_033534222.1"/>
    </source>
</evidence>
<reference evidence="6" key="2">
    <citation type="submission" date="2020-04" db="EMBL/GenBank/DDBJ databases">
        <authorList>
            <consortium name="NCBI Genome Project"/>
        </authorList>
    </citation>
    <scope>NUCLEOTIDE SEQUENCE</scope>
    <source>
        <strain evidence="6">CBS 781.70</strain>
    </source>
</reference>
<evidence type="ECO:0000313" key="4">
    <source>
        <dbReference type="EMBL" id="KAF1812591.1"/>
    </source>
</evidence>
<dbReference type="InterPro" id="IPR013272">
    <property type="entry name" value="Vps72/YL1_C"/>
</dbReference>
<feature type="region of interest" description="Disordered" evidence="2">
    <location>
        <begin position="305"/>
        <end position="542"/>
    </location>
</feature>
<dbReference type="OrthoDB" id="3942062at2759"/>
<feature type="compositionally biased region" description="Pro residues" evidence="2">
    <location>
        <begin position="493"/>
        <end position="509"/>
    </location>
</feature>
<dbReference type="GeneID" id="54415918"/>